<dbReference type="InterPro" id="IPR053079">
    <property type="entry name" value="SPS2_domain"/>
</dbReference>
<dbReference type="EMBL" id="UZAH01026902">
    <property type="protein sequence ID" value="VDO86575.1"/>
    <property type="molecule type" value="Genomic_DNA"/>
</dbReference>
<accession>A0A3P8CPY2</accession>
<gene>
    <name evidence="1" type="ORF">HPBE_LOCUS10853</name>
</gene>
<evidence type="ECO:0000313" key="1">
    <source>
        <dbReference type="EMBL" id="VDO86575.1"/>
    </source>
</evidence>
<dbReference type="SUPFAM" id="SSF52058">
    <property type="entry name" value="L domain-like"/>
    <property type="match status" value="1"/>
</dbReference>
<dbReference type="PANTHER" id="PTHR21662">
    <property type="entry name" value="RECEPTOR PROTEIN-TYROSINE KINASE"/>
    <property type="match status" value="1"/>
</dbReference>
<reference evidence="1" key="1">
    <citation type="submission" date="2018-11" db="EMBL/GenBank/DDBJ databases">
        <authorList>
            <consortium name="Pathogen Informatics"/>
        </authorList>
    </citation>
    <scope>NUCLEOTIDE SEQUENCE [LARGE SCALE GENOMIC DNA]</scope>
</reference>
<dbReference type="PANTHER" id="PTHR21662:SF59">
    <property type="entry name" value="RECEPTOR PROTEIN-TYROSINE KINASE"/>
    <property type="match status" value="1"/>
</dbReference>
<protein>
    <submittedName>
        <fullName evidence="1">Uncharacterized protein</fullName>
    </submittedName>
</protein>
<sequence length="1251" mass="140212">MLEVIRIPPAVNIPRIMKHPKTIVVGRNPLLLPSVIEELKAICPACPIYDNYSRCSRLPAVGNIANFIEQCAGQPIITANPGVELNLELNEDQLLALFSDAIEVQMCITVKRTSIRKLNKAGFTITTNPYLERIDFPSCVDKSCLQSGVIRGNPSLPKERIDAIRQICTDCIMEYDIPACGLGNVKVSVREIVNACGGKEIIMPAENASLIIDASQVTELELNRMCSKVFYMKACIIMKGTNFKHLRCPNLQEFTHCQPGKPVFEIVGNNMLQEVAIPTNVVFPEGEKVLVVLRNPELPPQAIATLRKICPYCEIVEFFSKCGNVDNIDNIDAFLKQCSGQSIIMGQPGLTLDADLTEAQLNRLFSGAVEVQLCLIVRSSAVERLIFPKLQRWTPCAPGKASITIASNPNLKEVAFPACLREDCITNGVIYNNPLLLQLQIEIIKEFCTNCRLEVYVPACGLGVRKYTVRQFVKACSGKEIIKPLMDSPLIIDARQFTEEEINEMCSRAVYLEACVIMNGTPFNSLRCPHLRQMASCKPGKPVFYLTDNSELEVVEIPTSVTFPKKEKVLVVRRNPKLPMAVIASLKKICTYCDIQYFSSKCIGMSAVNDVTDFLSRCTGEPMIIGEPGLVLDAKGLTELQLNKLFANVYHLQMCLVLNGTQIRKLVFPELVKWKSCSHDKPAVAVVDNLQLREFRFPSCRVTGCIESGFVKGNRRLPLAQVKQFGEWCTNCVFETYVPACGIPKARYTAKEFVRACAGKEVIRPRDDYFVTIDSSEVTEDEMNRFCSAAVVMQVCIVISQSSYKKLRCPHLRELIPCKPGRPAITITQNSQFELFYIPQDVEFLQSESIVEIWGNPQMQLEVIESLRRWCPKCNFGDGGGGKVLRHPKQLLNCMLEPRVYDDSELASTCAGSEVIKPQKGFYLRLSSDLVTEAEMNAMCAKAVYMEICITIRGSNYKSLRCSYLREIRPCLPGHAALTVVDNIHLVDLILPKSIVVPEGVNVFEIYENPHISIEVIEWLKTKCEQCKITANLGCDLERRTYTDKEVVNACAGKRIIRPAKGFMLWLKSQTTTEAQINALCAKAVFMEICIDITNSNFKQLNCPYLKELVPCKPGCLLGKQTYSDDELIEACSGKKVIKPAEGFMLTLRKATEEQINALCSEAIFMKICIDISHSNIRNIRCPHLRELQSCLPDRPAIRIVDNDHLRTFAISNTFIHQRGTKLIEIHGNRRLSTRSIETLKQLCPECDIRH</sequence>
<organism evidence="1">
    <name type="scientific">Heligmosomoides polygyrus</name>
    <name type="common">Parasitic roundworm</name>
    <dbReference type="NCBI Taxonomy" id="6339"/>
    <lineage>
        <taxon>Eukaryota</taxon>
        <taxon>Metazoa</taxon>
        <taxon>Ecdysozoa</taxon>
        <taxon>Nematoda</taxon>
        <taxon>Chromadorea</taxon>
        <taxon>Rhabditida</taxon>
        <taxon>Rhabditina</taxon>
        <taxon>Rhabditomorpha</taxon>
        <taxon>Strongyloidea</taxon>
        <taxon>Heligmosomidae</taxon>
        <taxon>Heligmosomoides</taxon>
    </lineage>
</organism>
<name>A0A3P8CPY2_HELPZ</name>
<dbReference type="AlphaFoldDB" id="A0A3P8CPY2"/>
<dbReference type="OrthoDB" id="5868264at2759"/>
<proteinExistence type="predicted"/>